<keyword evidence="3" id="KW-0862">Zinc</keyword>
<dbReference type="Pfam" id="PF04082">
    <property type="entry name" value="Fungal_trans"/>
    <property type="match status" value="1"/>
</dbReference>
<evidence type="ECO:0000256" key="5">
    <source>
        <dbReference type="ARBA" id="ARBA00023125"/>
    </source>
</evidence>
<dbReference type="GO" id="GO:0008270">
    <property type="term" value="F:zinc ion binding"/>
    <property type="evidence" value="ECO:0007669"/>
    <property type="project" value="InterPro"/>
</dbReference>
<evidence type="ECO:0000256" key="7">
    <source>
        <dbReference type="ARBA" id="ARBA00023242"/>
    </source>
</evidence>
<organism evidence="10 11">
    <name type="scientific">Ustilago trichophora</name>
    <dbReference type="NCBI Taxonomy" id="86804"/>
    <lineage>
        <taxon>Eukaryota</taxon>
        <taxon>Fungi</taxon>
        <taxon>Dikarya</taxon>
        <taxon>Basidiomycota</taxon>
        <taxon>Ustilaginomycotina</taxon>
        <taxon>Ustilaginomycetes</taxon>
        <taxon>Ustilaginales</taxon>
        <taxon>Ustilaginaceae</taxon>
        <taxon>Ustilago</taxon>
    </lineage>
</organism>
<dbReference type="GO" id="GO:0005634">
    <property type="term" value="C:nucleus"/>
    <property type="evidence" value="ECO:0007669"/>
    <property type="project" value="UniProtKB-SubCell"/>
</dbReference>
<feature type="region of interest" description="Disordered" evidence="8">
    <location>
        <begin position="102"/>
        <end position="126"/>
    </location>
</feature>
<dbReference type="GO" id="GO:0000976">
    <property type="term" value="F:transcription cis-regulatory region binding"/>
    <property type="evidence" value="ECO:0007669"/>
    <property type="project" value="TreeGrafter"/>
</dbReference>
<evidence type="ECO:0000313" key="11">
    <source>
        <dbReference type="Proteomes" id="UP000324022"/>
    </source>
</evidence>
<evidence type="ECO:0000256" key="2">
    <source>
        <dbReference type="ARBA" id="ARBA00022723"/>
    </source>
</evidence>
<sequence length="728" mass="79918">MDQALRRISALESRVGMETISVDTRQPTASTRTHALPASAMMDGSVKAPFTDIMDKGGIDSNGPSRSHSPESETESHQDHPTSTMTNTARLNGTRTLDRASMHEQTAAREDGVLSTNGRNRPSDSIVSVSTATSSIDPISNGLLTSNVAAWLLRWFLDRCHPFLPFFDARESRDVQQMQQQEPFLLTVILAISARFGALSECPMTQANANGHLPEHLTQLAEILLGQTLTRSRFHLSDVHAVLFLHAWGLRPLGSGSDTWILSGHAFRLAKRLGIDKTVSSLFQNDSQTLAMRRTWLLLCASDCFPSLGFGRPFSPKENLDLCANVIARLKHDHLVRGIDIGADAFVAAQGELAQISRRLLEWVADASSQLRARSHGMRDAYQQQSWADVESIWNRYRDLNQQLQTCDAQWNEGLKSSTERRCAALYRWHVRLCLPSFALRLNDIAAGAVVIDTQSRRTENHCETKIEASRYRQLYRQAILRSSEAIVKLHADEEDTTFAYVPDYLVMALAQACVAHVGLVVIESDEMNTARSDSSSGTGAEAEAAHRLKKQAAELVASTLTSLKRLASEGAILAHYLSIKVASTARKARVPTGDSRAYSDHTGLDSNVNVRGGARASKRQKTREHPPDSALRHLVDLSTSSPIEALADGAVRRGVSHNAMDSNVSPESSSLQDLLDASWPGGDNADQIAQAWFNAEDPLRLLFGDDIEMLSSDVLGGTDADLLSWNV</sequence>
<accession>A0A5C3E7T2</accession>
<feature type="compositionally biased region" description="Polar residues" evidence="8">
    <location>
        <begin position="81"/>
        <end position="90"/>
    </location>
</feature>
<evidence type="ECO:0000256" key="4">
    <source>
        <dbReference type="ARBA" id="ARBA00023015"/>
    </source>
</evidence>
<dbReference type="OrthoDB" id="3163292at2759"/>
<evidence type="ECO:0000313" key="10">
    <source>
        <dbReference type="EMBL" id="SPO25289.1"/>
    </source>
</evidence>
<protein>
    <recommendedName>
        <fullName evidence="9">Xylanolytic transcriptional activator regulatory domain-containing protein</fullName>
    </recommendedName>
</protein>
<evidence type="ECO:0000256" key="8">
    <source>
        <dbReference type="SAM" id="MobiDB-lite"/>
    </source>
</evidence>
<dbReference type="EMBL" id="OOIN01000010">
    <property type="protein sequence ID" value="SPO25289.1"/>
    <property type="molecule type" value="Genomic_DNA"/>
</dbReference>
<keyword evidence="11" id="KW-1185">Reference proteome</keyword>
<dbReference type="InterPro" id="IPR007219">
    <property type="entry name" value="XnlR_reg_dom"/>
</dbReference>
<dbReference type="CDD" id="cd12148">
    <property type="entry name" value="fungal_TF_MHR"/>
    <property type="match status" value="1"/>
</dbReference>
<evidence type="ECO:0000256" key="6">
    <source>
        <dbReference type="ARBA" id="ARBA00023163"/>
    </source>
</evidence>
<feature type="region of interest" description="Disordered" evidence="8">
    <location>
        <begin position="590"/>
        <end position="630"/>
    </location>
</feature>
<keyword evidence="4" id="KW-0805">Transcription regulation</keyword>
<proteinExistence type="predicted"/>
<keyword evidence="5" id="KW-0238">DNA-binding</keyword>
<gene>
    <name evidence="10" type="ORF">UTRI_10088</name>
</gene>
<name>A0A5C3E7T2_9BASI</name>
<dbReference type="AlphaFoldDB" id="A0A5C3E7T2"/>
<dbReference type="PANTHER" id="PTHR31845:SF34">
    <property type="entry name" value="TRANSCRIPTIONAL ACTIVATOR OF PROTEASES PRTT"/>
    <property type="match status" value="1"/>
</dbReference>
<keyword evidence="7" id="KW-0539">Nucleus</keyword>
<dbReference type="Proteomes" id="UP000324022">
    <property type="component" value="Unassembled WGS sequence"/>
</dbReference>
<feature type="compositionally biased region" description="Basic and acidic residues" evidence="8">
    <location>
        <begin position="68"/>
        <end position="80"/>
    </location>
</feature>
<feature type="domain" description="Xylanolytic transcriptional activator regulatory" evidence="9">
    <location>
        <begin position="156"/>
        <end position="319"/>
    </location>
</feature>
<dbReference type="GO" id="GO:0006351">
    <property type="term" value="P:DNA-templated transcription"/>
    <property type="evidence" value="ECO:0007669"/>
    <property type="project" value="InterPro"/>
</dbReference>
<reference evidence="10 11" key="1">
    <citation type="submission" date="2018-03" db="EMBL/GenBank/DDBJ databases">
        <authorList>
            <person name="Guldener U."/>
        </authorList>
    </citation>
    <scope>NUCLEOTIDE SEQUENCE [LARGE SCALE GENOMIC DNA]</scope>
    <source>
        <strain evidence="10 11">NBRC100155</strain>
    </source>
</reference>
<evidence type="ECO:0000259" key="9">
    <source>
        <dbReference type="Pfam" id="PF04082"/>
    </source>
</evidence>
<dbReference type="PANTHER" id="PTHR31845">
    <property type="entry name" value="FINGER DOMAIN PROTEIN, PUTATIVE-RELATED"/>
    <property type="match status" value="1"/>
</dbReference>
<feature type="region of interest" description="Disordered" evidence="8">
    <location>
        <begin position="49"/>
        <end position="90"/>
    </location>
</feature>
<keyword evidence="6" id="KW-0804">Transcription</keyword>
<dbReference type="GO" id="GO:0000981">
    <property type="term" value="F:DNA-binding transcription factor activity, RNA polymerase II-specific"/>
    <property type="evidence" value="ECO:0007669"/>
    <property type="project" value="TreeGrafter"/>
</dbReference>
<feature type="compositionally biased region" description="Basic and acidic residues" evidence="8">
    <location>
        <begin position="102"/>
        <end position="112"/>
    </location>
</feature>
<dbReference type="InterPro" id="IPR051089">
    <property type="entry name" value="prtT"/>
</dbReference>
<comment type="subcellular location">
    <subcellularLocation>
        <location evidence="1">Nucleus</location>
    </subcellularLocation>
</comment>
<evidence type="ECO:0000256" key="1">
    <source>
        <dbReference type="ARBA" id="ARBA00004123"/>
    </source>
</evidence>
<evidence type="ECO:0000256" key="3">
    <source>
        <dbReference type="ARBA" id="ARBA00022833"/>
    </source>
</evidence>
<keyword evidence="2" id="KW-0479">Metal-binding</keyword>